<evidence type="ECO:0000256" key="1">
    <source>
        <dbReference type="SAM" id="MobiDB-lite"/>
    </source>
</evidence>
<gene>
    <name evidence="2" type="ORF">MGR_0631</name>
</gene>
<sequence>MDDKEINHAVPNHIADMASSGKPYPVDPDDAEMMGAFVETGLDSDPALESRFDHVAEGGEE</sequence>
<dbReference type="EMBL" id="CU459003">
    <property type="protein sequence ID" value="CAM77715.1"/>
    <property type="molecule type" value="Genomic_DNA"/>
</dbReference>
<feature type="region of interest" description="Disordered" evidence="1">
    <location>
        <begin position="1"/>
        <end position="31"/>
    </location>
</feature>
<dbReference type="AlphaFoldDB" id="A4U4A8"/>
<organism evidence="2">
    <name type="scientific">Magnetospirillum gryphiswaldense</name>
    <dbReference type="NCBI Taxonomy" id="55518"/>
    <lineage>
        <taxon>Bacteria</taxon>
        <taxon>Pseudomonadati</taxon>
        <taxon>Pseudomonadota</taxon>
        <taxon>Alphaproteobacteria</taxon>
        <taxon>Rhodospirillales</taxon>
        <taxon>Rhodospirillaceae</taxon>
        <taxon>Magnetospirillum</taxon>
    </lineage>
</organism>
<reference evidence="2" key="1">
    <citation type="journal article" date="2007" name="J. Bacteriol.">
        <title>Comparative genome analysis of four magnetotactic bacteria reveals a complex set of group-specific genes implicated in magnetosome biomineralization and function.</title>
        <authorList>
            <person name="Richter M."/>
            <person name="Kube M."/>
            <person name="Bazylinski D.A."/>
            <person name="Lombardot T."/>
            <person name="Gloeckner F.O."/>
            <person name="Reinhardt R."/>
            <person name="Schueler D."/>
        </authorList>
    </citation>
    <scope>NUCLEOTIDE SEQUENCE</scope>
    <source>
        <strain evidence="2">MSR-1</strain>
    </source>
</reference>
<proteinExistence type="predicted"/>
<evidence type="ECO:0000313" key="2">
    <source>
        <dbReference type="EMBL" id="CAM77715.1"/>
    </source>
</evidence>
<accession>A4U4A8</accession>
<name>A4U4A8_9PROT</name>
<protein>
    <submittedName>
        <fullName evidence="2">Uncharacterized protein</fullName>
    </submittedName>
</protein>